<protein>
    <submittedName>
        <fullName evidence="3">Arsenate reductase</fullName>
    </submittedName>
</protein>
<keyword evidence="1" id="KW-0059">Arsenical resistance</keyword>
<name>A0A0E3VW46_9BRAD</name>
<dbReference type="RefSeq" id="WP_060911189.1">
    <property type="nucleotide sequence ID" value="NZ_JAFCKD010000005.1"/>
</dbReference>
<dbReference type="PANTHER" id="PTHR43428">
    <property type="entry name" value="ARSENATE REDUCTASE"/>
    <property type="match status" value="1"/>
</dbReference>
<evidence type="ECO:0000259" key="2">
    <source>
        <dbReference type="SMART" id="SM00226"/>
    </source>
</evidence>
<dbReference type="EMBL" id="AP014685">
    <property type="protein sequence ID" value="BAR60275.1"/>
    <property type="molecule type" value="Genomic_DNA"/>
</dbReference>
<reference evidence="3 4" key="1">
    <citation type="submission" date="2014-11" db="EMBL/GenBank/DDBJ databases">
        <title>Symbiosis island explosion on the genome of extra-slow-growing strains of soybean bradyrhizobia with massive insertion sequences.</title>
        <authorList>
            <person name="Iida T."/>
            <person name="Minamisawa K."/>
        </authorList>
    </citation>
    <scope>NUCLEOTIDE SEQUENCE [LARGE SCALE GENOMIC DNA]</scope>
    <source>
        <strain evidence="3 4">NK6</strain>
    </source>
</reference>
<dbReference type="InterPro" id="IPR023485">
    <property type="entry name" value="Ptyr_pPase"/>
</dbReference>
<dbReference type="PANTHER" id="PTHR43428:SF1">
    <property type="entry name" value="ARSENATE REDUCTASE"/>
    <property type="match status" value="1"/>
</dbReference>
<proteinExistence type="predicted"/>
<dbReference type="InterPro" id="IPR036196">
    <property type="entry name" value="Ptyr_pPase_sf"/>
</dbReference>
<feature type="domain" description="Phosphotyrosine protein phosphatase I" evidence="2">
    <location>
        <begin position="6"/>
        <end position="144"/>
    </location>
</feature>
<dbReference type="Proteomes" id="UP000063308">
    <property type="component" value="Chromosome"/>
</dbReference>
<dbReference type="AlphaFoldDB" id="A0A0E3VW46"/>
<evidence type="ECO:0000313" key="4">
    <source>
        <dbReference type="Proteomes" id="UP000063308"/>
    </source>
</evidence>
<dbReference type="SUPFAM" id="SSF52788">
    <property type="entry name" value="Phosphotyrosine protein phosphatases I"/>
    <property type="match status" value="1"/>
</dbReference>
<evidence type="ECO:0000313" key="3">
    <source>
        <dbReference type="EMBL" id="BAR60275.1"/>
    </source>
</evidence>
<sequence length="175" mass="19004">MPDRIYNVLFLCTGNSARSILAESILRKDGASRFQAFSAGSTPKGSVHPLALRTLESMDYPTDGMRSKSWLEFAAPDAPVMDFVFTVCDNAAGEACPIWPGQPMTAHWGIEDPAAAEGTDLEKQAAFVTAFRYLKNRIDTFVNLPLRSIDRLSLGTKLREIGRAEGAARPAPKAG</sequence>
<dbReference type="Gene3D" id="3.40.50.2300">
    <property type="match status" value="1"/>
</dbReference>
<evidence type="ECO:0000256" key="1">
    <source>
        <dbReference type="ARBA" id="ARBA00022849"/>
    </source>
</evidence>
<dbReference type="SMART" id="SM00226">
    <property type="entry name" value="LMWPc"/>
    <property type="match status" value="1"/>
</dbReference>
<gene>
    <name evidence="3" type="ORF">NK6_7124</name>
</gene>
<dbReference type="CDD" id="cd16345">
    <property type="entry name" value="LMWP_ArsC"/>
    <property type="match status" value="1"/>
</dbReference>
<accession>A0A0E3VW46</accession>
<dbReference type="Pfam" id="PF01451">
    <property type="entry name" value="LMWPc"/>
    <property type="match status" value="1"/>
</dbReference>
<dbReference type="GO" id="GO:0046685">
    <property type="term" value="P:response to arsenic-containing substance"/>
    <property type="evidence" value="ECO:0007669"/>
    <property type="project" value="UniProtKB-KW"/>
</dbReference>
<organism evidence="3 4">
    <name type="scientific">Bradyrhizobium diazoefficiens</name>
    <dbReference type="NCBI Taxonomy" id="1355477"/>
    <lineage>
        <taxon>Bacteria</taxon>
        <taxon>Pseudomonadati</taxon>
        <taxon>Pseudomonadota</taxon>
        <taxon>Alphaproteobacteria</taxon>
        <taxon>Hyphomicrobiales</taxon>
        <taxon>Nitrobacteraceae</taxon>
        <taxon>Bradyrhizobium</taxon>
    </lineage>
</organism>